<proteinExistence type="predicted"/>
<feature type="compositionally biased region" description="Basic residues" evidence="1">
    <location>
        <begin position="28"/>
        <end position="38"/>
    </location>
</feature>
<accession>A0A815WZX8</accession>
<protein>
    <submittedName>
        <fullName evidence="2">Uncharacterized protein</fullName>
    </submittedName>
</protein>
<evidence type="ECO:0000256" key="1">
    <source>
        <dbReference type="SAM" id="MobiDB-lite"/>
    </source>
</evidence>
<comment type="caution">
    <text evidence="2">The sequence shown here is derived from an EMBL/GenBank/DDBJ whole genome shotgun (WGS) entry which is preliminary data.</text>
</comment>
<dbReference type="Proteomes" id="UP000663852">
    <property type="component" value="Unassembled WGS sequence"/>
</dbReference>
<feature type="compositionally biased region" description="Basic and acidic residues" evidence="1">
    <location>
        <begin position="1"/>
        <end position="16"/>
    </location>
</feature>
<organism evidence="2 3">
    <name type="scientific">Adineta ricciae</name>
    <name type="common">Rotifer</name>
    <dbReference type="NCBI Taxonomy" id="249248"/>
    <lineage>
        <taxon>Eukaryota</taxon>
        <taxon>Metazoa</taxon>
        <taxon>Spiralia</taxon>
        <taxon>Gnathifera</taxon>
        <taxon>Rotifera</taxon>
        <taxon>Eurotatoria</taxon>
        <taxon>Bdelloidea</taxon>
        <taxon>Adinetida</taxon>
        <taxon>Adinetidae</taxon>
        <taxon>Adineta</taxon>
    </lineage>
</organism>
<reference evidence="2" key="1">
    <citation type="submission" date="2021-02" db="EMBL/GenBank/DDBJ databases">
        <authorList>
            <person name="Nowell W R."/>
        </authorList>
    </citation>
    <scope>NUCLEOTIDE SEQUENCE</scope>
</reference>
<name>A0A815WZX8_ADIRI</name>
<dbReference type="AlphaFoldDB" id="A0A815WZX8"/>
<gene>
    <name evidence="2" type="ORF">EDS130_LOCUS45754</name>
</gene>
<sequence length="113" mass="13551">MDATHANETKNWDIEMQHACPGISSSQKSRHGRHRHSRQITYEQDALRRQSQQQELEIIRLQSFIQKFRDFTKKLDDEVETMVHGTCRVQASLEDIDCKRRVEKLRHEQREHI</sequence>
<evidence type="ECO:0000313" key="2">
    <source>
        <dbReference type="EMBL" id="CAF1547458.1"/>
    </source>
</evidence>
<feature type="region of interest" description="Disordered" evidence="1">
    <location>
        <begin position="1"/>
        <end position="47"/>
    </location>
</feature>
<evidence type="ECO:0000313" key="3">
    <source>
        <dbReference type="Proteomes" id="UP000663852"/>
    </source>
</evidence>
<dbReference type="EMBL" id="CAJNOJ010001249">
    <property type="protein sequence ID" value="CAF1547458.1"/>
    <property type="molecule type" value="Genomic_DNA"/>
</dbReference>